<dbReference type="InterPro" id="IPR027231">
    <property type="entry name" value="Semaphorin"/>
</dbReference>
<evidence type="ECO:0000256" key="9">
    <source>
        <dbReference type="SAM" id="MobiDB-lite"/>
    </source>
</evidence>
<dbReference type="InterPro" id="IPR036352">
    <property type="entry name" value="Semap_dom_sf"/>
</dbReference>
<feature type="region of interest" description="Disordered" evidence="9">
    <location>
        <begin position="699"/>
        <end position="730"/>
    </location>
</feature>
<feature type="domain" description="Ig-like" evidence="11">
    <location>
        <begin position="578"/>
        <end position="651"/>
    </location>
</feature>
<keyword evidence="5" id="KW-1015">Disulfide bond</keyword>
<keyword evidence="3" id="KW-0964">Secreted</keyword>
<dbReference type="GO" id="GO:0005886">
    <property type="term" value="C:plasma membrane"/>
    <property type="evidence" value="ECO:0007669"/>
    <property type="project" value="TreeGrafter"/>
</dbReference>
<dbReference type="SUPFAM" id="SSF101912">
    <property type="entry name" value="Sema domain"/>
    <property type="match status" value="1"/>
</dbReference>
<comment type="subcellular location">
    <subcellularLocation>
        <location evidence="1">Secreted</location>
    </subcellularLocation>
</comment>
<dbReference type="CDD" id="cd05871">
    <property type="entry name" value="Ig_Sema3"/>
    <property type="match status" value="1"/>
</dbReference>
<dbReference type="GO" id="GO:0071526">
    <property type="term" value="P:semaphorin-plexin signaling pathway"/>
    <property type="evidence" value="ECO:0007669"/>
    <property type="project" value="TreeGrafter"/>
</dbReference>
<evidence type="ECO:0000256" key="1">
    <source>
        <dbReference type="ARBA" id="ARBA00004613"/>
    </source>
</evidence>
<gene>
    <name evidence="13" type="ORF">AAFF_G00111550</name>
</gene>
<dbReference type="GO" id="GO:0007411">
    <property type="term" value="P:axon guidance"/>
    <property type="evidence" value="ECO:0007669"/>
    <property type="project" value="TreeGrafter"/>
</dbReference>
<evidence type="ECO:0000256" key="2">
    <source>
        <dbReference type="ARBA" id="ARBA00009492"/>
    </source>
</evidence>
<sequence length="730" mass="82712">MAEPAGRRRGPFGLLVLVPLWTALWSSTCWARSGHPRLRLSHKELRDLNRSEVFQGPPGGLDLSTMLLDEAQESLFIGGRNTLFSLSLENVNAQHREIHWPSTATQVDDCLMKGREKSECANYIKVLHQYNGTHLLACGTGAFDPVCAHISLGRWAQDPVFTLQEDLVESGRGRCPFDPHSSCVSTLSRGELFVGLYTDYWENDAALCRLGNRSYTRTERDDRRLLNEPKFVGSVVIPDNDDPDDDKVYYFFTEKALDVESGNHAVYSRIGRVCANDQGGQRMLVNKWSSFIKTRLICSVPGPHGIDTHLDQLEDVFVLKKKDEKTPEIFGLSAQQATYFGATPEGPDHHWTAFQGRVPFPRPGSCASQVNGGQYSSSRQYPDEVLRFVRDHPVMLQAVRPLHHRPVLLRSEGGRRLTQLAVDRVEAQDGHYHVLFIGTDDSVVLKVITIYNADSDTMEEVLLEELHVFKVPVPITEILISTKRQQLYVGSELGVAQVKVHQCDLYGSACADCCLARDPYCAWDGHTCSRYLSVGLSAKRRFRRQDVRHGNAVQQCDGVLMRGQQSHSAEERRVYGVENNSTLLECKPRSPQANAHWLLQRGTDNDEVRVDDRVVKTPHGLLFLRLRRADAGVYLCQTDEHGFIQPLARITLEGSASKLWYKDFLQLIGYSNFQKVEEYCERVWCSERRRRKLKALQPKWKFSPAQERRGGTRGDRPRTPRHALTHPDTP</sequence>
<dbReference type="InterPro" id="IPR001627">
    <property type="entry name" value="Semap_dom"/>
</dbReference>
<evidence type="ECO:0000256" key="7">
    <source>
        <dbReference type="ARBA" id="ARBA00023319"/>
    </source>
</evidence>
<evidence type="ECO:0000256" key="5">
    <source>
        <dbReference type="ARBA" id="ARBA00023157"/>
    </source>
</evidence>
<dbReference type="GO" id="GO:0045499">
    <property type="term" value="F:chemorepellent activity"/>
    <property type="evidence" value="ECO:0007669"/>
    <property type="project" value="TreeGrafter"/>
</dbReference>
<name>A0AAD7RTA8_9TELE</name>
<dbReference type="InterPro" id="IPR013151">
    <property type="entry name" value="Immunoglobulin_dom"/>
</dbReference>
<dbReference type="InterPro" id="IPR003599">
    <property type="entry name" value="Ig_sub"/>
</dbReference>
<evidence type="ECO:0000313" key="13">
    <source>
        <dbReference type="EMBL" id="KAJ8389994.1"/>
    </source>
</evidence>
<evidence type="ECO:0000256" key="3">
    <source>
        <dbReference type="ARBA" id="ARBA00022525"/>
    </source>
</evidence>
<dbReference type="SMART" id="SM00630">
    <property type="entry name" value="Sema"/>
    <property type="match status" value="1"/>
</dbReference>
<dbReference type="InterPro" id="IPR007110">
    <property type="entry name" value="Ig-like_dom"/>
</dbReference>
<dbReference type="Proteomes" id="UP001221898">
    <property type="component" value="Unassembled WGS sequence"/>
</dbReference>
<evidence type="ECO:0000313" key="14">
    <source>
        <dbReference type="Proteomes" id="UP001221898"/>
    </source>
</evidence>
<proteinExistence type="inferred from homology"/>
<feature type="compositionally biased region" description="Basic and acidic residues" evidence="9">
    <location>
        <begin position="706"/>
        <end position="718"/>
    </location>
</feature>
<dbReference type="Pfam" id="PF00047">
    <property type="entry name" value="ig"/>
    <property type="match status" value="1"/>
</dbReference>
<comment type="caution">
    <text evidence="8">Lacks conserved residue(s) required for the propagation of feature annotation.</text>
</comment>
<dbReference type="InterPro" id="IPR036179">
    <property type="entry name" value="Ig-like_dom_sf"/>
</dbReference>
<dbReference type="SUPFAM" id="SSF48726">
    <property type="entry name" value="Immunoglobulin"/>
    <property type="match status" value="1"/>
</dbReference>
<dbReference type="GO" id="GO:0001755">
    <property type="term" value="P:neural crest cell migration"/>
    <property type="evidence" value="ECO:0007669"/>
    <property type="project" value="TreeGrafter"/>
</dbReference>
<feature type="chain" id="PRO_5042222572" description="Semaphorin-3E" evidence="10">
    <location>
        <begin position="32"/>
        <end position="730"/>
    </location>
</feature>
<dbReference type="Gene3D" id="2.130.10.10">
    <property type="entry name" value="YVTN repeat-like/Quinoprotein amine dehydrogenase"/>
    <property type="match status" value="1"/>
</dbReference>
<dbReference type="Pfam" id="PF01403">
    <property type="entry name" value="Sema"/>
    <property type="match status" value="1"/>
</dbReference>
<protein>
    <recommendedName>
        <fullName evidence="15">Semaphorin-3E</fullName>
    </recommendedName>
</protein>
<evidence type="ECO:0000259" key="11">
    <source>
        <dbReference type="PROSITE" id="PS50835"/>
    </source>
</evidence>
<organism evidence="13 14">
    <name type="scientific">Aldrovandia affinis</name>
    <dbReference type="NCBI Taxonomy" id="143900"/>
    <lineage>
        <taxon>Eukaryota</taxon>
        <taxon>Metazoa</taxon>
        <taxon>Chordata</taxon>
        <taxon>Craniata</taxon>
        <taxon>Vertebrata</taxon>
        <taxon>Euteleostomi</taxon>
        <taxon>Actinopterygii</taxon>
        <taxon>Neopterygii</taxon>
        <taxon>Teleostei</taxon>
        <taxon>Notacanthiformes</taxon>
        <taxon>Halosauridae</taxon>
        <taxon>Aldrovandia</taxon>
    </lineage>
</organism>
<reference evidence="13" key="1">
    <citation type="journal article" date="2023" name="Science">
        <title>Genome structures resolve the early diversification of teleost fishes.</title>
        <authorList>
            <person name="Parey E."/>
            <person name="Louis A."/>
            <person name="Montfort J."/>
            <person name="Bouchez O."/>
            <person name="Roques C."/>
            <person name="Iampietro C."/>
            <person name="Lluch J."/>
            <person name="Castinel A."/>
            <person name="Donnadieu C."/>
            <person name="Desvignes T."/>
            <person name="Floi Bucao C."/>
            <person name="Jouanno E."/>
            <person name="Wen M."/>
            <person name="Mejri S."/>
            <person name="Dirks R."/>
            <person name="Jansen H."/>
            <person name="Henkel C."/>
            <person name="Chen W.J."/>
            <person name="Zahm M."/>
            <person name="Cabau C."/>
            <person name="Klopp C."/>
            <person name="Thompson A.W."/>
            <person name="Robinson-Rechavi M."/>
            <person name="Braasch I."/>
            <person name="Lecointre G."/>
            <person name="Bobe J."/>
            <person name="Postlethwait J.H."/>
            <person name="Berthelot C."/>
            <person name="Roest Crollius H."/>
            <person name="Guiguen Y."/>
        </authorList>
    </citation>
    <scope>NUCLEOTIDE SEQUENCE</scope>
    <source>
        <strain evidence="13">NC1722</strain>
    </source>
</reference>
<evidence type="ECO:0008006" key="15">
    <source>
        <dbReference type="Google" id="ProtNLM"/>
    </source>
</evidence>
<feature type="signal peptide" evidence="10">
    <location>
        <begin position="1"/>
        <end position="31"/>
    </location>
</feature>
<dbReference type="InterPro" id="IPR015943">
    <property type="entry name" value="WD40/YVTN_repeat-like_dom_sf"/>
</dbReference>
<dbReference type="EMBL" id="JAINUG010000175">
    <property type="protein sequence ID" value="KAJ8389994.1"/>
    <property type="molecule type" value="Genomic_DNA"/>
</dbReference>
<keyword evidence="6" id="KW-0325">Glycoprotein</keyword>
<dbReference type="GO" id="GO:0030215">
    <property type="term" value="F:semaphorin receptor binding"/>
    <property type="evidence" value="ECO:0007669"/>
    <property type="project" value="InterPro"/>
</dbReference>
<evidence type="ECO:0000256" key="4">
    <source>
        <dbReference type="ARBA" id="ARBA00022729"/>
    </source>
</evidence>
<dbReference type="FunFam" id="2.60.40.10:FF:000030">
    <property type="entry name" value="Semaphorin 3F like"/>
    <property type="match status" value="1"/>
</dbReference>
<dbReference type="Gene3D" id="3.30.1680.10">
    <property type="entry name" value="ligand-binding face of the semaphorins, domain 2"/>
    <property type="match status" value="1"/>
</dbReference>
<dbReference type="SMART" id="SM00409">
    <property type="entry name" value="IG"/>
    <property type="match status" value="1"/>
</dbReference>
<dbReference type="GO" id="GO:0030335">
    <property type="term" value="P:positive regulation of cell migration"/>
    <property type="evidence" value="ECO:0007669"/>
    <property type="project" value="TreeGrafter"/>
</dbReference>
<comment type="caution">
    <text evidence="13">The sequence shown here is derived from an EMBL/GenBank/DDBJ whole genome shotgun (WGS) entry which is preliminary data.</text>
</comment>
<dbReference type="InterPro" id="IPR016201">
    <property type="entry name" value="PSI"/>
</dbReference>
<dbReference type="AlphaFoldDB" id="A0AAD7RTA8"/>
<dbReference type="PANTHER" id="PTHR11036">
    <property type="entry name" value="SEMAPHORIN"/>
    <property type="match status" value="1"/>
</dbReference>
<evidence type="ECO:0000256" key="8">
    <source>
        <dbReference type="PROSITE-ProRule" id="PRU00352"/>
    </source>
</evidence>
<keyword evidence="4 10" id="KW-0732">Signal</keyword>
<dbReference type="PROSITE" id="PS51004">
    <property type="entry name" value="SEMA"/>
    <property type="match status" value="1"/>
</dbReference>
<keyword evidence="7" id="KW-0393">Immunoglobulin domain</keyword>
<evidence type="ECO:0000256" key="10">
    <source>
        <dbReference type="SAM" id="SignalP"/>
    </source>
</evidence>
<accession>A0AAD7RTA8</accession>
<dbReference type="Gene3D" id="2.60.40.10">
    <property type="entry name" value="Immunoglobulins"/>
    <property type="match status" value="1"/>
</dbReference>
<evidence type="ECO:0000256" key="6">
    <source>
        <dbReference type="ARBA" id="ARBA00023180"/>
    </source>
</evidence>
<evidence type="ECO:0000259" key="12">
    <source>
        <dbReference type="PROSITE" id="PS51004"/>
    </source>
</evidence>
<comment type="similarity">
    <text evidence="2">Belongs to the semaphorin family.</text>
</comment>
<feature type="domain" description="Sema" evidence="12">
    <location>
        <begin position="37"/>
        <end position="500"/>
    </location>
</feature>
<dbReference type="SMART" id="SM00423">
    <property type="entry name" value="PSI"/>
    <property type="match status" value="1"/>
</dbReference>
<dbReference type="PROSITE" id="PS50835">
    <property type="entry name" value="IG_LIKE"/>
    <property type="match status" value="1"/>
</dbReference>
<dbReference type="PANTHER" id="PTHR11036:SF22">
    <property type="entry name" value="SEMAPHORIN-3E"/>
    <property type="match status" value="1"/>
</dbReference>
<dbReference type="GO" id="GO:0005615">
    <property type="term" value="C:extracellular space"/>
    <property type="evidence" value="ECO:0007669"/>
    <property type="project" value="TreeGrafter"/>
</dbReference>
<dbReference type="SUPFAM" id="SSF103575">
    <property type="entry name" value="Plexin repeat"/>
    <property type="match status" value="1"/>
</dbReference>
<keyword evidence="14" id="KW-1185">Reference proteome</keyword>
<dbReference type="InterPro" id="IPR013783">
    <property type="entry name" value="Ig-like_fold"/>
</dbReference>